<dbReference type="RefSeq" id="WP_357786770.1">
    <property type="nucleotide sequence ID" value="NZ_JBFAKC010000011.1"/>
</dbReference>
<dbReference type="EMBL" id="JBFAKC010000011">
    <property type="protein sequence ID" value="MEV0710748.1"/>
    <property type="molecule type" value="Genomic_DNA"/>
</dbReference>
<evidence type="ECO:0000313" key="1">
    <source>
        <dbReference type="EMBL" id="MEV0710748.1"/>
    </source>
</evidence>
<reference evidence="1 2" key="1">
    <citation type="submission" date="2024-06" db="EMBL/GenBank/DDBJ databases">
        <title>The Natural Products Discovery Center: Release of the First 8490 Sequenced Strains for Exploring Actinobacteria Biosynthetic Diversity.</title>
        <authorList>
            <person name="Kalkreuter E."/>
            <person name="Kautsar S.A."/>
            <person name="Yang D."/>
            <person name="Bader C.D."/>
            <person name="Teijaro C.N."/>
            <person name="Fluegel L."/>
            <person name="Davis C.M."/>
            <person name="Simpson J.R."/>
            <person name="Lauterbach L."/>
            <person name="Steele A.D."/>
            <person name="Gui C."/>
            <person name="Meng S."/>
            <person name="Li G."/>
            <person name="Viehrig K."/>
            <person name="Ye F."/>
            <person name="Su P."/>
            <person name="Kiefer A.F."/>
            <person name="Nichols A."/>
            <person name="Cepeda A.J."/>
            <person name="Yan W."/>
            <person name="Fan B."/>
            <person name="Jiang Y."/>
            <person name="Adhikari A."/>
            <person name="Zheng C.-J."/>
            <person name="Schuster L."/>
            <person name="Cowan T.M."/>
            <person name="Smanski M.J."/>
            <person name="Chevrette M.G."/>
            <person name="De Carvalho L.P.S."/>
            <person name="Shen B."/>
        </authorList>
    </citation>
    <scope>NUCLEOTIDE SEQUENCE [LARGE SCALE GENOMIC DNA]</scope>
    <source>
        <strain evidence="1 2">NPDC050403</strain>
    </source>
</reference>
<comment type="caution">
    <text evidence="1">The sequence shown here is derived from an EMBL/GenBank/DDBJ whole genome shotgun (WGS) entry which is preliminary data.</text>
</comment>
<keyword evidence="2" id="KW-1185">Reference proteome</keyword>
<proteinExistence type="predicted"/>
<dbReference type="Proteomes" id="UP001551695">
    <property type="component" value="Unassembled WGS sequence"/>
</dbReference>
<evidence type="ECO:0000313" key="2">
    <source>
        <dbReference type="Proteomes" id="UP001551695"/>
    </source>
</evidence>
<sequence length="244" mass="26839">MPEPVRSPWEESLAAAFSLVSGRPVLEDTGDYAAWYCCPDLSYELFESGFPREPLAAGEIVAAPFASIPVLGELFDGWDLFAPHWSIDLGATLFFGEDGELLPGRAVETPISGRELGCELIARKVKTKKLARAYPTVLFRVHTDGSLFGALQAVTGTHRGRDHLLPLDPESGVRKRWNKRFAQLDDSALADHLRNLFRTEDSARAYGAYHLGTDDPSHGYLPHPVTTAWRFGEAQAWSAVTIAS</sequence>
<protein>
    <submittedName>
        <fullName evidence="1">Uncharacterized protein</fullName>
    </submittedName>
</protein>
<accession>A0ABV3FZH3</accession>
<organism evidence="1 2">
    <name type="scientific">Nocardia aurea</name>
    <dbReference type="NCBI Taxonomy" id="2144174"/>
    <lineage>
        <taxon>Bacteria</taxon>
        <taxon>Bacillati</taxon>
        <taxon>Actinomycetota</taxon>
        <taxon>Actinomycetes</taxon>
        <taxon>Mycobacteriales</taxon>
        <taxon>Nocardiaceae</taxon>
        <taxon>Nocardia</taxon>
    </lineage>
</organism>
<name>A0ABV3FZH3_9NOCA</name>
<gene>
    <name evidence="1" type="ORF">AB0I48_24585</name>
</gene>